<organism evidence="1 2">
    <name type="scientific">Kurthia populi</name>
    <dbReference type="NCBI Taxonomy" id="1562132"/>
    <lineage>
        <taxon>Bacteria</taxon>
        <taxon>Bacillati</taxon>
        <taxon>Bacillota</taxon>
        <taxon>Bacilli</taxon>
        <taxon>Bacillales</taxon>
        <taxon>Caryophanaceae</taxon>
        <taxon>Kurthia</taxon>
    </lineage>
</organism>
<dbReference type="EMBL" id="JBHUOR010000130">
    <property type="protein sequence ID" value="MFD2869876.1"/>
    <property type="molecule type" value="Genomic_DNA"/>
</dbReference>
<name>A0ABW5Y3K1_9BACL</name>
<dbReference type="Proteomes" id="UP001597568">
    <property type="component" value="Unassembled WGS sequence"/>
</dbReference>
<evidence type="ECO:0000313" key="1">
    <source>
        <dbReference type="EMBL" id="MFD2869876.1"/>
    </source>
</evidence>
<accession>A0ABW5Y3K1</accession>
<evidence type="ECO:0000313" key="2">
    <source>
        <dbReference type="Proteomes" id="UP001597568"/>
    </source>
</evidence>
<dbReference type="RefSeq" id="WP_380148516.1">
    <property type="nucleotide sequence ID" value="NZ_JBHUOR010000130.1"/>
</dbReference>
<gene>
    <name evidence="1" type="ORF">ACFSY7_15390</name>
</gene>
<protein>
    <submittedName>
        <fullName evidence="1">Uncharacterized protein</fullName>
    </submittedName>
</protein>
<proteinExistence type="predicted"/>
<keyword evidence="2" id="KW-1185">Reference proteome</keyword>
<sequence>MNKAGRKAGLYNFYKNNFYIMTGTVKEIAIATGLSVKKIRTQTKKPAWTIVVVRLGDNEFSLYEGDKYIFTGSKKEIAEHLNIAESTVSFYTRPAYIERIEKQKDKYYLEEVE</sequence>
<reference evidence="2" key="1">
    <citation type="journal article" date="2019" name="Int. J. Syst. Evol. Microbiol.">
        <title>The Global Catalogue of Microorganisms (GCM) 10K type strain sequencing project: providing services to taxonomists for standard genome sequencing and annotation.</title>
        <authorList>
            <consortium name="The Broad Institute Genomics Platform"/>
            <consortium name="The Broad Institute Genome Sequencing Center for Infectious Disease"/>
            <person name="Wu L."/>
            <person name="Ma J."/>
        </authorList>
    </citation>
    <scope>NUCLEOTIDE SEQUENCE [LARGE SCALE GENOMIC DNA]</scope>
    <source>
        <strain evidence="2">KCTC 33522</strain>
    </source>
</reference>
<comment type="caution">
    <text evidence="1">The sequence shown here is derived from an EMBL/GenBank/DDBJ whole genome shotgun (WGS) entry which is preliminary data.</text>
</comment>